<dbReference type="EMBL" id="RZGY01000001">
    <property type="protein sequence ID" value="RUQ87136.1"/>
    <property type="molecule type" value="Genomic_DNA"/>
</dbReference>
<evidence type="ECO:0000313" key="3">
    <source>
        <dbReference type="EMBL" id="RUQ87136.1"/>
    </source>
</evidence>
<feature type="transmembrane region" description="Helical" evidence="1">
    <location>
        <begin position="372"/>
        <end position="393"/>
    </location>
</feature>
<sequence length="455" mass="47816">MTRIGRNPALGSIRFIVVVCVIGGFLLGSPLTRLTDGQVPYLAGAVLSVALLLAVVFGLTAILYRPLAWDPRAGTASFGGRTVPLASVTRAVRGISAGVGAAYVTYRFFSTEGPSVRVLIAGQPLKGLDAASVAELIRFIEAAPIVEPLRPGGLTDQQAALADALTESGGKSDAGKRLLLDELRSMLAAQNPDAPVAAAAEPEATSADPLAPPIPLDAAGVELPERPRMSQHEAADLERQWEEDDADAARYLRAHPVPFITLRRILVLLIVVAALVSGIALMVAVVAETTSGSRLDEDANDLAALWIVGPGLLGVVLYLVWCAVADAQVRRRQTIAFAWLGTRDPQQRTRGLATPLLAAWAEPAPGTRSARALGFTGSVIGGLAFLIGLILFFDDSDDLLDLGGPLLATLLTVIGGAVLAAGIVGLVWSYRRRRAGARELVLHAGWRLDPPFVAE</sequence>
<accession>A0A2P8GWI7</accession>
<keyword evidence="1" id="KW-0472">Membrane</keyword>
<dbReference type="RefSeq" id="WP_106563364.1">
    <property type="nucleotide sequence ID" value="NZ_PYAU01000001.1"/>
</dbReference>
<keyword evidence="1" id="KW-0812">Transmembrane</keyword>
<organism evidence="2 4">
    <name type="scientific">Labedella gwakjiensis</name>
    <dbReference type="NCBI Taxonomy" id="390269"/>
    <lineage>
        <taxon>Bacteria</taxon>
        <taxon>Bacillati</taxon>
        <taxon>Actinomycetota</taxon>
        <taxon>Actinomycetes</taxon>
        <taxon>Micrococcales</taxon>
        <taxon>Microbacteriaceae</taxon>
        <taxon>Labedella</taxon>
    </lineage>
</organism>
<proteinExistence type="predicted"/>
<evidence type="ECO:0000313" key="2">
    <source>
        <dbReference type="EMBL" id="PSL38331.1"/>
    </source>
</evidence>
<reference evidence="3 5" key="2">
    <citation type="submission" date="2018-12" db="EMBL/GenBank/DDBJ databases">
        <authorList>
            <person name="hu s."/>
            <person name="Xu Y."/>
            <person name="Xu B."/>
            <person name="Li F."/>
        </authorList>
    </citation>
    <scope>NUCLEOTIDE SEQUENCE [LARGE SCALE GENOMIC DNA]</scope>
    <source>
        <strain evidence="3 5">KSW2-17</strain>
    </source>
</reference>
<dbReference type="OrthoDB" id="9986675at2"/>
<protein>
    <submittedName>
        <fullName evidence="2">Uncharacterized protein</fullName>
    </submittedName>
</protein>
<name>A0A2P8GWI7_9MICO</name>
<feature type="transmembrane region" description="Helical" evidence="1">
    <location>
        <begin position="405"/>
        <end position="428"/>
    </location>
</feature>
<keyword evidence="1" id="KW-1133">Transmembrane helix</keyword>
<comment type="caution">
    <text evidence="2">The sequence shown here is derived from an EMBL/GenBank/DDBJ whole genome shotgun (WGS) entry which is preliminary data.</text>
</comment>
<dbReference type="EMBL" id="PYAU01000001">
    <property type="protein sequence ID" value="PSL38331.1"/>
    <property type="molecule type" value="Genomic_DNA"/>
</dbReference>
<keyword evidence="5" id="KW-1185">Reference proteome</keyword>
<feature type="transmembrane region" description="Helical" evidence="1">
    <location>
        <begin position="303"/>
        <end position="324"/>
    </location>
</feature>
<dbReference type="Proteomes" id="UP000268291">
    <property type="component" value="Unassembled WGS sequence"/>
</dbReference>
<dbReference type="AlphaFoldDB" id="A0A2P8GWI7"/>
<reference evidence="2 4" key="1">
    <citation type="submission" date="2018-03" db="EMBL/GenBank/DDBJ databases">
        <title>Genomic Encyclopedia of Archaeal and Bacterial Type Strains, Phase II (KMG-II): from individual species to whole genera.</title>
        <authorList>
            <person name="Goeker M."/>
        </authorList>
    </citation>
    <scope>NUCLEOTIDE SEQUENCE [LARGE SCALE GENOMIC DNA]</scope>
    <source>
        <strain evidence="2 4">DSM 21548</strain>
    </source>
</reference>
<feature type="transmembrane region" description="Helical" evidence="1">
    <location>
        <begin position="41"/>
        <end position="64"/>
    </location>
</feature>
<dbReference type="Proteomes" id="UP000241203">
    <property type="component" value="Unassembled WGS sequence"/>
</dbReference>
<evidence type="ECO:0000256" key="1">
    <source>
        <dbReference type="SAM" id="Phobius"/>
    </source>
</evidence>
<feature type="transmembrane region" description="Helical" evidence="1">
    <location>
        <begin position="265"/>
        <end position="287"/>
    </location>
</feature>
<gene>
    <name evidence="2" type="ORF">CLV49_1950</name>
    <name evidence="3" type="ORF">ELQ93_09465</name>
</gene>
<feature type="transmembrane region" description="Helical" evidence="1">
    <location>
        <begin position="12"/>
        <end position="29"/>
    </location>
</feature>
<evidence type="ECO:0000313" key="5">
    <source>
        <dbReference type="Proteomes" id="UP000268291"/>
    </source>
</evidence>
<evidence type="ECO:0000313" key="4">
    <source>
        <dbReference type="Proteomes" id="UP000241203"/>
    </source>
</evidence>